<dbReference type="OrthoDB" id="278989at2"/>
<comment type="subcellular location">
    <subcellularLocation>
        <location evidence="1">Membrane</location>
        <topology evidence="1">Multi-pass membrane protein</topology>
    </subcellularLocation>
</comment>
<evidence type="ECO:0000313" key="8">
    <source>
        <dbReference type="EMBL" id="QDU22172.1"/>
    </source>
</evidence>
<keyword evidence="9" id="KW-1185">Reference proteome</keyword>
<dbReference type="EMBL" id="CP036273">
    <property type="protein sequence ID" value="QDU22172.1"/>
    <property type="molecule type" value="Genomic_DNA"/>
</dbReference>
<proteinExistence type="predicted"/>
<dbReference type="PANTHER" id="PTHR31566">
    <property type="entry name" value="CYTOCHROME C BIOGENESIS PROTEIN CCS1, CHLOROPLASTIC"/>
    <property type="match status" value="1"/>
</dbReference>
<keyword evidence="5 6" id="KW-0472">Membrane</keyword>
<evidence type="ECO:0000256" key="1">
    <source>
        <dbReference type="ARBA" id="ARBA00004141"/>
    </source>
</evidence>
<dbReference type="InterPro" id="IPR023494">
    <property type="entry name" value="Cyt_c_bgen_Ccs1/CcsB/ResB"/>
</dbReference>
<feature type="transmembrane region" description="Helical" evidence="6">
    <location>
        <begin position="135"/>
        <end position="152"/>
    </location>
</feature>
<evidence type="ECO:0000313" key="9">
    <source>
        <dbReference type="Proteomes" id="UP000319576"/>
    </source>
</evidence>
<feature type="transmembrane region" description="Helical" evidence="6">
    <location>
        <begin position="109"/>
        <end position="128"/>
    </location>
</feature>
<organism evidence="8 9">
    <name type="scientific">Urbifossiella limnaea</name>
    <dbReference type="NCBI Taxonomy" id="2528023"/>
    <lineage>
        <taxon>Bacteria</taxon>
        <taxon>Pseudomonadati</taxon>
        <taxon>Planctomycetota</taxon>
        <taxon>Planctomycetia</taxon>
        <taxon>Gemmatales</taxon>
        <taxon>Gemmataceae</taxon>
        <taxon>Urbifossiella</taxon>
    </lineage>
</organism>
<protein>
    <submittedName>
        <fullName evidence="8">Cytochrome c biogenesis protein Ccs1</fullName>
    </submittedName>
</protein>
<dbReference type="RefSeq" id="WP_145241680.1">
    <property type="nucleotide sequence ID" value="NZ_CP036273.1"/>
</dbReference>
<keyword evidence="4 6" id="KW-1133">Transmembrane helix</keyword>
<evidence type="ECO:0000256" key="5">
    <source>
        <dbReference type="ARBA" id="ARBA00023136"/>
    </source>
</evidence>
<reference evidence="8 9" key="1">
    <citation type="submission" date="2019-02" db="EMBL/GenBank/DDBJ databases">
        <title>Deep-cultivation of Planctomycetes and their phenomic and genomic characterization uncovers novel biology.</title>
        <authorList>
            <person name="Wiegand S."/>
            <person name="Jogler M."/>
            <person name="Boedeker C."/>
            <person name="Pinto D."/>
            <person name="Vollmers J."/>
            <person name="Rivas-Marin E."/>
            <person name="Kohn T."/>
            <person name="Peeters S.H."/>
            <person name="Heuer A."/>
            <person name="Rast P."/>
            <person name="Oberbeckmann S."/>
            <person name="Bunk B."/>
            <person name="Jeske O."/>
            <person name="Meyerdierks A."/>
            <person name="Storesund J.E."/>
            <person name="Kallscheuer N."/>
            <person name="Luecker S."/>
            <person name="Lage O.M."/>
            <person name="Pohl T."/>
            <person name="Merkel B.J."/>
            <person name="Hornburger P."/>
            <person name="Mueller R.-W."/>
            <person name="Bruemmer F."/>
            <person name="Labrenz M."/>
            <person name="Spormann A.M."/>
            <person name="Op den Camp H."/>
            <person name="Overmann J."/>
            <person name="Amann R."/>
            <person name="Jetten M.S.M."/>
            <person name="Mascher T."/>
            <person name="Medema M.H."/>
            <person name="Devos D.P."/>
            <person name="Kaster A.-K."/>
            <person name="Ovreas L."/>
            <person name="Rohde M."/>
            <person name="Galperin M.Y."/>
            <person name="Jogler C."/>
        </authorList>
    </citation>
    <scope>NUCLEOTIDE SEQUENCE [LARGE SCALE GENOMIC DNA]</scope>
    <source>
        <strain evidence="8 9">ETA_A1</strain>
    </source>
</reference>
<evidence type="ECO:0000259" key="7">
    <source>
        <dbReference type="Pfam" id="PF05140"/>
    </source>
</evidence>
<gene>
    <name evidence="8" type="primary">ccs1</name>
    <name evidence="8" type="ORF">ETAA1_41480</name>
</gene>
<evidence type="ECO:0000256" key="3">
    <source>
        <dbReference type="ARBA" id="ARBA00022748"/>
    </source>
</evidence>
<dbReference type="AlphaFoldDB" id="A0A517XXC6"/>
<dbReference type="KEGG" id="uli:ETAA1_41480"/>
<feature type="transmembrane region" description="Helical" evidence="6">
    <location>
        <begin position="396"/>
        <end position="418"/>
    </location>
</feature>
<keyword evidence="2 6" id="KW-0812">Transmembrane</keyword>
<dbReference type="InterPro" id="IPR007816">
    <property type="entry name" value="ResB-like_domain"/>
</dbReference>
<evidence type="ECO:0000256" key="2">
    <source>
        <dbReference type="ARBA" id="ARBA00022692"/>
    </source>
</evidence>
<accession>A0A517XXC6</accession>
<dbReference type="Proteomes" id="UP000319576">
    <property type="component" value="Chromosome"/>
</dbReference>
<feature type="transmembrane region" description="Helical" evidence="6">
    <location>
        <begin position="68"/>
        <end position="89"/>
    </location>
</feature>
<feature type="domain" description="ResB-like" evidence="7">
    <location>
        <begin position="302"/>
        <end position="382"/>
    </location>
</feature>
<name>A0A517XXC6_9BACT</name>
<sequence>MTPTTVEPAPASEPRPGRQPHDYALLALKGLASLRLTVWLFGFAVALVFFGTLAQMDNGIWTVVDQYFWSYFVWVPSDLIRQFCSVFLAEWVSKDARWGGGFPLPGGKLLGGAMLLNLIAAHMVRFRLTWKRSGVILIHSGLILLFVGEFVTREFAVEQRMTIDEGGSANYAEDSRHVELAFVTPDGDKDKVVVVPQSLLQGGGKVSDPALPVDVQVTKYMANSSLLRAAETKEPNPATAGLFGKMFVAIPKGEESGVSTESKVDMPAAYVTFFRKGTGDSLGTFLVALRFSLQEQQDELTVDGTKYQFGMRFARYYKPYSLELIKFRFDRYLGTEKAKNYSSRVILRDPDQQLERDVTISMNDPLRHRGETFYQSNFDHTTEKTTVLQVVKNPGWLIPYVSCVVVSAGLLLHFGIYFSQFLTRRAAV</sequence>
<dbReference type="Pfam" id="PF05140">
    <property type="entry name" value="ResB"/>
    <property type="match status" value="1"/>
</dbReference>
<dbReference type="GO" id="GO:0017004">
    <property type="term" value="P:cytochrome complex assembly"/>
    <property type="evidence" value="ECO:0007669"/>
    <property type="project" value="UniProtKB-KW"/>
</dbReference>
<evidence type="ECO:0000256" key="6">
    <source>
        <dbReference type="SAM" id="Phobius"/>
    </source>
</evidence>
<feature type="transmembrane region" description="Helical" evidence="6">
    <location>
        <begin position="36"/>
        <end position="56"/>
    </location>
</feature>
<dbReference type="GO" id="GO:0016020">
    <property type="term" value="C:membrane"/>
    <property type="evidence" value="ECO:0007669"/>
    <property type="project" value="UniProtKB-SubCell"/>
</dbReference>
<evidence type="ECO:0000256" key="4">
    <source>
        <dbReference type="ARBA" id="ARBA00022989"/>
    </source>
</evidence>
<keyword evidence="3" id="KW-0201">Cytochrome c-type biogenesis</keyword>